<evidence type="ECO:0000313" key="1">
    <source>
        <dbReference type="EMBL" id="KAJ9597016.1"/>
    </source>
</evidence>
<evidence type="ECO:0000313" key="2">
    <source>
        <dbReference type="Proteomes" id="UP001233999"/>
    </source>
</evidence>
<accession>A0AAD8AEA6</accession>
<gene>
    <name evidence="1" type="ORF">L9F63_011959</name>
</gene>
<reference evidence="1" key="1">
    <citation type="journal article" date="2023" name="IScience">
        <title>Live-bearing cockroach genome reveals convergent evolutionary mechanisms linked to viviparity in insects and beyond.</title>
        <authorList>
            <person name="Fouks B."/>
            <person name="Harrison M.C."/>
            <person name="Mikhailova A.A."/>
            <person name="Marchal E."/>
            <person name="English S."/>
            <person name="Carruthers M."/>
            <person name="Jennings E.C."/>
            <person name="Chiamaka E.L."/>
            <person name="Frigard R.A."/>
            <person name="Pippel M."/>
            <person name="Attardo G.M."/>
            <person name="Benoit J.B."/>
            <person name="Bornberg-Bauer E."/>
            <person name="Tobe S.S."/>
        </authorList>
    </citation>
    <scope>NUCLEOTIDE SEQUENCE</scope>
    <source>
        <strain evidence="1">Stay&amp;Tobe</strain>
    </source>
</reference>
<organism evidence="1 2">
    <name type="scientific">Diploptera punctata</name>
    <name type="common">Pacific beetle cockroach</name>
    <dbReference type="NCBI Taxonomy" id="6984"/>
    <lineage>
        <taxon>Eukaryota</taxon>
        <taxon>Metazoa</taxon>
        <taxon>Ecdysozoa</taxon>
        <taxon>Arthropoda</taxon>
        <taxon>Hexapoda</taxon>
        <taxon>Insecta</taxon>
        <taxon>Pterygota</taxon>
        <taxon>Neoptera</taxon>
        <taxon>Polyneoptera</taxon>
        <taxon>Dictyoptera</taxon>
        <taxon>Blattodea</taxon>
        <taxon>Blaberoidea</taxon>
        <taxon>Blaberidae</taxon>
        <taxon>Diplopterinae</taxon>
        <taxon>Diploptera</taxon>
    </lineage>
</organism>
<feature type="non-terminal residue" evidence="1">
    <location>
        <position position="89"/>
    </location>
</feature>
<protein>
    <submittedName>
        <fullName evidence="1">Uncharacterized protein</fullName>
    </submittedName>
</protein>
<dbReference type="EMBL" id="JASPKZ010001948">
    <property type="protein sequence ID" value="KAJ9597016.1"/>
    <property type="molecule type" value="Genomic_DNA"/>
</dbReference>
<name>A0AAD8AEA6_DIPPU</name>
<proteinExistence type="predicted"/>
<dbReference type="Proteomes" id="UP001233999">
    <property type="component" value="Unassembled WGS sequence"/>
</dbReference>
<reference evidence="1" key="2">
    <citation type="submission" date="2023-05" db="EMBL/GenBank/DDBJ databases">
        <authorList>
            <person name="Fouks B."/>
        </authorList>
    </citation>
    <scope>NUCLEOTIDE SEQUENCE</scope>
    <source>
        <strain evidence="1">Stay&amp;Tobe</strain>
        <tissue evidence="1">Testes</tissue>
    </source>
</reference>
<sequence>PHQQAVKSVKTEQNQLMNTAKSEYKNSIQHNVVPASFNSSFISLSSVLACSNSDCRISVPREASAFSSFHNILLSELEGGICHDETYLT</sequence>
<keyword evidence="2" id="KW-1185">Reference proteome</keyword>
<dbReference type="AlphaFoldDB" id="A0AAD8AEA6"/>
<comment type="caution">
    <text evidence="1">The sequence shown here is derived from an EMBL/GenBank/DDBJ whole genome shotgun (WGS) entry which is preliminary data.</text>
</comment>
<feature type="non-terminal residue" evidence="1">
    <location>
        <position position="1"/>
    </location>
</feature>